<dbReference type="GO" id="GO:0016651">
    <property type="term" value="F:oxidoreductase activity, acting on NAD(P)H"/>
    <property type="evidence" value="ECO:0007669"/>
    <property type="project" value="UniProtKB-ARBA"/>
</dbReference>
<dbReference type="Gene3D" id="3.40.50.360">
    <property type="match status" value="1"/>
</dbReference>
<dbReference type="Pfam" id="PF12724">
    <property type="entry name" value="Flavodoxin_5"/>
    <property type="match status" value="1"/>
</dbReference>
<reference evidence="2" key="1">
    <citation type="submission" date="2022-11" db="EMBL/GenBank/DDBJ databases">
        <title>WGS of Natronobacillus azotifigens 24KS-1, an anaerobic diazotrophic haloalkaliphile from soda-rich habitats.</title>
        <authorList>
            <person name="Sorokin D.Y."/>
            <person name="Merkel A.Y."/>
        </authorList>
    </citation>
    <scope>NUCLEOTIDE SEQUENCE</scope>
    <source>
        <strain evidence="2">24KS-1</strain>
    </source>
</reference>
<protein>
    <submittedName>
        <fullName evidence="2">Flavodoxin domain-containing protein</fullName>
    </submittedName>
</protein>
<comment type="caution">
    <text evidence="2">The sequence shown here is derived from an EMBL/GenBank/DDBJ whole genome shotgun (WGS) entry which is preliminary data.</text>
</comment>
<dbReference type="PANTHER" id="PTHR38030:SF2">
    <property type="entry name" value="PROTOPORPHYRINOGEN IX DEHYDROGENASE [QUINONE]"/>
    <property type="match status" value="1"/>
</dbReference>
<sequence>MSTLIVYATKHGTTEKAVERLEEMLSDTIDKVNIGKERINNIEEYDCIVIGGSIHMGNIQKKIRKFIKTNEQLLITKKIGLFLCCMRTDQEAEDQFNAAYPEILRNQAIATELFGGEFIISKMSKLDKMIIEKVSGETEDSSSLNVKVIERFAKKINDQLVLER</sequence>
<accession>A0A9J6RB16</accession>
<name>A0A9J6RB16_9BACI</name>
<dbReference type="InterPro" id="IPR008254">
    <property type="entry name" value="Flavodoxin/NO_synth"/>
</dbReference>
<proteinExistence type="predicted"/>
<dbReference type="GO" id="GO:0070819">
    <property type="term" value="F:menaquinone-dependent protoporphyrinogen oxidase activity"/>
    <property type="evidence" value="ECO:0007669"/>
    <property type="project" value="TreeGrafter"/>
</dbReference>
<dbReference type="RefSeq" id="WP_268779518.1">
    <property type="nucleotide sequence ID" value="NZ_JAPRAT010000008.1"/>
</dbReference>
<dbReference type="Proteomes" id="UP001084197">
    <property type="component" value="Unassembled WGS sequence"/>
</dbReference>
<feature type="domain" description="Flavodoxin-like" evidence="1">
    <location>
        <begin position="3"/>
        <end position="149"/>
    </location>
</feature>
<dbReference type="PANTHER" id="PTHR38030">
    <property type="entry name" value="PROTOPORPHYRINOGEN IX DEHYDROGENASE [MENAQUINONE]"/>
    <property type="match status" value="1"/>
</dbReference>
<dbReference type="GO" id="GO:0010181">
    <property type="term" value="F:FMN binding"/>
    <property type="evidence" value="ECO:0007669"/>
    <property type="project" value="InterPro"/>
</dbReference>
<dbReference type="PROSITE" id="PS50902">
    <property type="entry name" value="FLAVODOXIN_LIKE"/>
    <property type="match status" value="1"/>
</dbReference>
<dbReference type="InterPro" id="IPR052200">
    <property type="entry name" value="Protoporphyrinogen_IX_DH"/>
</dbReference>
<dbReference type="AlphaFoldDB" id="A0A9J6RB16"/>
<dbReference type="InterPro" id="IPR029039">
    <property type="entry name" value="Flavoprotein-like_sf"/>
</dbReference>
<gene>
    <name evidence="2" type="ORF">OWO01_05960</name>
</gene>
<organism evidence="2 3">
    <name type="scientific">Natronobacillus azotifigens</name>
    <dbReference type="NCBI Taxonomy" id="472978"/>
    <lineage>
        <taxon>Bacteria</taxon>
        <taxon>Bacillati</taxon>
        <taxon>Bacillota</taxon>
        <taxon>Bacilli</taxon>
        <taxon>Bacillales</taxon>
        <taxon>Bacillaceae</taxon>
        <taxon>Natronobacillus</taxon>
    </lineage>
</organism>
<dbReference type="EMBL" id="JAPRAT010000008">
    <property type="protein sequence ID" value="MCZ0702749.1"/>
    <property type="molecule type" value="Genomic_DNA"/>
</dbReference>
<dbReference type="SUPFAM" id="SSF52218">
    <property type="entry name" value="Flavoproteins"/>
    <property type="match status" value="1"/>
</dbReference>
<evidence type="ECO:0000313" key="2">
    <source>
        <dbReference type="EMBL" id="MCZ0702749.1"/>
    </source>
</evidence>
<dbReference type="InterPro" id="IPR026816">
    <property type="entry name" value="Flavodoxin_dom"/>
</dbReference>
<evidence type="ECO:0000259" key="1">
    <source>
        <dbReference type="PROSITE" id="PS50902"/>
    </source>
</evidence>
<keyword evidence="3" id="KW-1185">Reference proteome</keyword>
<dbReference type="GO" id="GO:0006783">
    <property type="term" value="P:heme biosynthetic process"/>
    <property type="evidence" value="ECO:0007669"/>
    <property type="project" value="TreeGrafter"/>
</dbReference>
<evidence type="ECO:0000313" key="3">
    <source>
        <dbReference type="Proteomes" id="UP001084197"/>
    </source>
</evidence>